<dbReference type="PANTHER" id="PTHR12221:SF6">
    <property type="entry name" value="PESCADILLO HOMOLOG"/>
    <property type="match status" value="1"/>
</dbReference>
<evidence type="ECO:0000256" key="1">
    <source>
        <dbReference type="ARBA" id="ARBA00004123"/>
    </source>
</evidence>
<protein>
    <submittedName>
        <fullName evidence="2">Putative pescadillo</fullName>
    </submittedName>
</protein>
<gene>
    <name evidence="2" type="ORF">BSL78_06542</name>
</gene>
<dbReference type="GO" id="GO:0003723">
    <property type="term" value="F:RNA binding"/>
    <property type="evidence" value="ECO:0007669"/>
    <property type="project" value="TreeGrafter"/>
</dbReference>
<dbReference type="OrthoDB" id="10264910at2759"/>
<sequence>MGKEKKKYRSGQATSFITRGAAIRKLQLNLVDFRRLCILKGIYPVQPSDMKKAGRGNKQPKTYFRTKDIQFLSHEPIIWKFRAYKTYKKKLRKAIDKREKGRISQLVRDAPRYKLDHIVKE</sequence>
<dbReference type="AlphaFoldDB" id="A0A2G8L8K2"/>
<feature type="non-terminal residue" evidence="2">
    <location>
        <position position="121"/>
    </location>
</feature>
<dbReference type="GO" id="GO:0000463">
    <property type="term" value="P:maturation of LSU-rRNA from tricistronic rRNA transcript (SSU-rRNA, 5.8S rRNA, LSU-rRNA)"/>
    <property type="evidence" value="ECO:0007669"/>
    <property type="project" value="TreeGrafter"/>
</dbReference>
<dbReference type="Pfam" id="PF06732">
    <property type="entry name" value="Pescadillo_N"/>
    <property type="match status" value="1"/>
</dbReference>
<evidence type="ECO:0000313" key="3">
    <source>
        <dbReference type="Proteomes" id="UP000230750"/>
    </source>
</evidence>
<dbReference type="STRING" id="307972.A0A2G8L8K2"/>
<reference evidence="2 3" key="1">
    <citation type="journal article" date="2017" name="PLoS Biol.">
        <title>The sea cucumber genome provides insights into morphological evolution and visceral regeneration.</title>
        <authorList>
            <person name="Zhang X."/>
            <person name="Sun L."/>
            <person name="Yuan J."/>
            <person name="Sun Y."/>
            <person name="Gao Y."/>
            <person name="Zhang L."/>
            <person name="Li S."/>
            <person name="Dai H."/>
            <person name="Hamel J.F."/>
            <person name="Liu C."/>
            <person name="Yu Y."/>
            <person name="Liu S."/>
            <person name="Lin W."/>
            <person name="Guo K."/>
            <person name="Jin S."/>
            <person name="Xu P."/>
            <person name="Storey K.B."/>
            <person name="Huan P."/>
            <person name="Zhang T."/>
            <person name="Zhou Y."/>
            <person name="Zhang J."/>
            <person name="Lin C."/>
            <person name="Li X."/>
            <person name="Xing L."/>
            <person name="Huo D."/>
            <person name="Sun M."/>
            <person name="Wang L."/>
            <person name="Mercier A."/>
            <person name="Li F."/>
            <person name="Yang H."/>
            <person name="Xiang J."/>
        </authorList>
    </citation>
    <scope>NUCLEOTIDE SEQUENCE [LARGE SCALE GENOMIC DNA]</scope>
    <source>
        <strain evidence="2">Shaxun</strain>
        <tissue evidence="2">Muscle</tissue>
    </source>
</reference>
<organism evidence="2 3">
    <name type="scientific">Stichopus japonicus</name>
    <name type="common">Sea cucumber</name>
    <dbReference type="NCBI Taxonomy" id="307972"/>
    <lineage>
        <taxon>Eukaryota</taxon>
        <taxon>Metazoa</taxon>
        <taxon>Echinodermata</taxon>
        <taxon>Eleutherozoa</taxon>
        <taxon>Echinozoa</taxon>
        <taxon>Holothuroidea</taxon>
        <taxon>Aspidochirotacea</taxon>
        <taxon>Aspidochirotida</taxon>
        <taxon>Stichopodidae</taxon>
        <taxon>Apostichopus</taxon>
    </lineage>
</organism>
<dbReference type="EMBL" id="MRZV01000172">
    <property type="protein sequence ID" value="PIK56525.1"/>
    <property type="molecule type" value="Genomic_DNA"/>
</dbReference>
<keyword evidence="3" id="KW-1185">Reference proteome</keyword>
<name>A0A2G8L8K2_STIJA</name>
<dbReference type="GO" id="GO:0070545">
    <property type="term" value="C:PeBoW complex"/>
    <property type="evidence" value="ECO:0007669"/>
    <property type="project" value="TreeGrafter"/>
</dbReference>
<evidence type="ECO:0000313" key="2">
    <source>
        <dbReference type="EMBL" id="PIK56525.1"/>
    </source>
</evidence>
<dbReference type="Proteomes" id="UP000230750">
    <property type="component" value="Unassembled WGS sequence"/>
</dbReference>
<dbReference type="InterPro" id="IPR010613">
    <property type="entry name" value="PES"/>
</dbReference>
<comment type="caution">
    <text evidence="2">The sequence shown here is derived from an EMBL/GenBank/DDBJ whole genome shotgun (WGS) entry which is preliminary data.</text>
</comment>
<dbReference type="PANTHER" id="PTHR12221">
    <property type="entry name" value="PESCADILLO - RELATED"/>
    <property type="match status" value="1"/>
</dbReference>
<comment type="subcellular location">
    <subcellularLocation>
        <location evidence="1">Nucleus</location>
    </subcellularLocation>
</comment>
<accession>A0A2G8L8K2</accession>
<proteinExistence type="predicted"/>